<gene>
    <name evidence="2" type="ORF">EJB05_27354</name>
</gene>
<evidence type="ECO:0000256" key="1">
    <source>
        <dbReference type="SAM" id="MobiDB-lite"/>
    </source>
</evidence>
<proteinExistence type="predicted"/>
<dbReference type="Proteomes" id="UP000324897">
    <property type="component" value="Chromosome 2"/>
</dbReference>
<dbReference type="EMBL" id="RWGY01000013">
    <property type="protein sequence ID" value="TVU24890.1"/>
    <property type="molecule type" value="Genomic_DNA"/>
</dbReference>
<evidence type="ECO:0000313" key="3">
    <source>
        <dbReference type="Proteomes" id="UP000324897"/>
    </source>
</evidence>
<dbReference type="AlphaFoldDB" id="A0A5J9UP11"/>
<organism evidence="2 3">
    <name type="scientific">Eragrostis curvula</name>
    <name type="common">weeping love grass</name>
    <dbReference type="NCBI Taxonomy" id="38414"/>
    <lineage>
        <taxon>Eukaryota</taxon>
        <taxon>Viridiplantae</taxon>
        <taxon>Streptophyta</taxon>
        <taxon>Embryophyta</taxon>
        <taxon>Tracheophyta</taxon>
        <taxon>Spermatophyta</taxon>
        <taxon>Magnoliopsida</taxon>
        <taxon>Liliopsida</taxon>
        <taxon>Poales</taxon>
        <taxon>Poaceae</taxon>
        <taxon>PACMAD clade</taxon>
        <taxon>Chloridoideae</taxon>
        <taxon>Eragrostideae</taxon>
        <taxon>Eragrostidinae</taxon>
        <taxon>Eragrostis</taxon>
    </lineage>
</organism>
<accession>A0A5J9UP11</accession>
<protein>
    <submittedName>
        <fullName evidence="2">Uncharacterized protein</fullName>
    </submittedName>
</protein>
<evidence type="ECO:0000313" key="2">
    <source>
        <dbReference type="EMBL" id="TVU24890.1"/>
    </source>
</evidence>
<dbReference type="Gramene" id="TVU24890">
    <property type="protein sequence ID" value="TVU24890"/>
    <property type="gene ID" value="EJB05_27354"/>
</dbReference>
<comment type="caution">
    <text evidence="2">The sequence shown here is derived from an EMBL/GenBank/DDBJ whole genome shotgun (WGS) entry which is preliminary data.</text>
</comment>
<feature type="region of interest" description="Disordered" evidence="1">
    <location>
        <begin position="189"/>
        <end position="208"/>
    </location>
</feature>
<feature type="non-terminal residue" evidence="2">
    <location>
        <position position="1"/>
    </location>
</feature>
<reference evidence="2 3" key="1">
    <citation type="journal article" date="2019" name="Sci. Rep.">
        <title>A high-quality genome of Eragrostis curvula grass provides insights into Poaceae evolution and supports new strategies to enhance forage quality.</title>
        <authorList>
            <person name="Carballo J."/>
            <person name="Santos B.A.C.M."/>
            <person name="Zappacosta D."/>
            <person name="Garbus I."/>
            <person name="Selva J.P."/>
            <person name="Gallo C.A."/>
            <person name="Diaz A."/>
            <person name="Albertini E."/>
            <person name="Caccamo M."/>
            <person name="Echenique V."/>
        </authorList>
    </citation>
    <scope>NUCLEOTIDE SEQUENCE [LARGE SCALE GENOMIC DNA]</scope>
    <source>
        <strain evidence="3">cv. Victoria</strain>
        <tissue evidence="2">Leaf</tissue>
    </source>
</reference>
<keyword evidence="3" id="KW-1185">Reference proteome</keyword>
<sequence>MPFSFLGTPPCHAHLTPPHHRVSHSACRATAPPACAPPCSTPLAPQHRRASRRVGRAPAPSIVASQPWSRPLYPALCPIRPVAERAWCRHDRGGAQAALPSPPQFGVAKAAAKYEPSTFAVAVSTLVLELGKHEVGHRHPPRPPLVSGVLAFPVLALRCSTLVAKVPHDVTTVVQMMCSTKGLEALRQSTKQGLVEDSNSKNRDNHTK</sequence>
<name>A0A5J9UP11_9POAL</name>
<feature type="compositionally biased region" description="Basic and acidic residues" evidence="1">
    <location>
        <begin position="198"/>
        <end position="208"/>
    </location>
</feature>